<dbReference type="GO" id="GO:0008360">
    <property type="term" value="P:regulation of cell shape"/>
    <property type="evidence" value="ECO:0007669"/>
    <property type="project" value="UniProtKB-KW"/>
</dbReference>
<evidence type="ECO:0000256" key="4">
    <source>
        <dbReference type="ARBA" id="ARBA00022645"/>
    </source>
</evidence>
<dbReference type="Pfam" id="PF03717">
    <property type="entry name" value="PBP_dimer"/>
    <property type="match status" value="1"/>
</dbReference>
<dbReference type="GO" id="GO:0071555">
    <property type="term" value="P:cell wall organization"/>
    <property type="evidence" value="ECO:0007669"/>
    <property type="project" value="UniProtKB-KW"/>
</dbReference>
<dbReference type="OrthoDB" id="9804124at2"/>
<comment type="subcellular location">
    <subcellularLocation>
        <location evidence="2">Cell membrane</location>
    </subcellularLocation>
    <subcellularLocation>
        <location evidence="1">Membrane</location>
        <topology evidence="1">Single-pass membrane protein</topology>
    </subcellularLocation>
</comment>
<dbReference type="InterPro" id="IPR036138">
    <property type="entry name" value="PBP_dimer_sf"/>
</dbReference>
<accession>A0A4Q1CCS3</accession>
<dbReference type="InterPro" id="IPR012338">
    <property type="entry name" value="Beta-lactam/transpept-like"/>
</dbReference>
<feature type="domain" description="Penicillin-binding protein dimerisation" evidence="12">
    <location>
        <begin position="35"/>
        <end position="239"/>
    </location>
</feature>
<dbReference type="GO" id="GO:0016740">
    <property type="term" value="F:transferase activity"/>
    <property type="evidence" value="ECO:0007669"/>
    <property type="project" value="UniProtKB-KW"/>
</dbReference>
<keyword evidence="3" id="KW-1003">Cell membrane</keyword>
<evidence type="ECO:0000256" key="7">
    <source>
        <dbReference type="ARBA" id="ARBA00022984"/>
    </source>
</evidence>
<evidence type="ECO:0000259" key="11">
    <source>
        <dbReference type="Pfam" id="PF00905"/>
    </source>
</evidence>
<dbReference type="Proteomes" id="UP000290218">
    <property type="component" value="Unassembled WGS sequence"/>
</dbReference>
<organism evidence="13 14">
    <name type="scientific">Oleiharenicola lentus</name>
    <dbReference type="NCBI Taxonomy" id="2508720"/>
    <lineage>
        <taxon>Bacteria</taxon>
        <taxon>Pseudomonadati</taxon>
        <taxon>Verrucomicrobiota</taxon>
        <taxon>Opitutia</taxon>
        <taxon>Opitutales</taxon>
        <taxon>Opitutaceae</taxon>
        <taxon>Oleiharenicola</taxon>
    </lineage>
</organism>
<evidence type="ECO:0000256" key="2">
    <source>
        <dbReference type="ARBA" id="ARBA00004236"/>
    </source>
</evidence>
<protein>
    <submittedName>
        <fullName evidence="13">Peptidoglycan glycosyltransferase</fullName>
    </submittedName>
</protein>
<name>A0A4Q1CCS3_9BACT</name>
<gene>
    <name evidence="13" type="ORF">ESB00_07145</name>
</gene>
<evidence type="ECO:0000313" key="13">
    <source>
        <dbReference type="EMBL" id="RXK56934.1"/>
    </source>
</evidence>
<dbReference type="InterPro" id="IPR050515">
    <property type="entry name" value="Beta-lactam/transpept"/>
</dbReference>
<dbReference type="Gene3D" id="3.40.710.10">
    <property type="entry name" value="DD-peptidase/beta-lactamase superfamily"/>
    <property type="match status" value="1"/>
</dbReference>
<evidence type="ECO:0000256" key="10">
    <source>
        <dbReference type="ARBA" id="ARBA00023316"/>
    </source>
</evidence>
<dbReference type="Pfam" id="PF00905">
    <property type="entry name" value="Transpeptidase"/>
    <property type="match status" value="1"/>
</dbReference>
<evidence type="ECO:0000259" key="12">
    <source>
        <dbReference type="Pfam" id="PF03717"/>
    </source>
</evidence>
<dbReference type="PANTHER" id="PTHR30627:SF2">
    <property type="entry name" value="PEPTIDOGLYCAN D,D-TRANSPEPTIDASE MRDA"/>
    <property type="match status" value="1"/>
</dbReference>
<sequence length="621" mass="68280">MAAVLTGGLIYRQLLNSGKYAERERIQSLRRVVAPGPRGNIYDREGRVLVGNRPRFSVTLDLAELRAELSAELRIITRNYAALPAEDRLNYDQRLRLARVSVAQRYLDQVNLILKRDEKVRSASLNNHFNHSLLLPYVLLDELAPEEYARLIERLPVNSPLQVYTSSTRHYPHGSLAAHALGYIGVNTNPEVEDFPGDDLRQFKMKGAFGRDGLELVFDDLLQGEAGGAIYLVDPAGYKVPGAEGTVDKRMPVQGRNITTSIDLDLQLATEAAMKDGEGRDRIGAAVALDIRTGEVLTLVSKPDYDPLLRVPNLEPEADVAKSGVWLNRVTQGQYPPGSTFKIITALAALRAGAIEAATTKFTCPGFYRVGNRNFPCHNRNGHGERDVRGALRDSCNVFFYKYGVEIGPNLISAEARRFGFNHPTGIELPHEFLNPRVADPDWRKANWQRFRLADGIWRDGDTANIAIGQGDTLITPLQAACMVASFARGETETKPTIIHDPKRPVQRTTSIGLPPSDYNAVLEGMEQCYLIGSGRLSKVEGLRGAAKTGTAQLGRKEMAWVVAFAPVDNPRIAVVVVLEGEEDANFGGGSNAGPVVAAILRAWKEKQDRSAGQPVNLSMR</sequence>
<evidence type="ECO:0000256" key="6">
    <source>
        <dbReference type="ARBA" id="ARBA00022960"/>
    </source>
</evidence>
<dbReference type="InterPro" id="IPR005311">
    <property type="entry name" value="PBP_dimer"/>
</dbReference>
<keyword evidence="13" id="KW-0808">Transferase</keyword>
<keyword evidence="8" id="KW-1133">Transmembrane helix</keyword>
<feature type="domain" description="Penicillin-binding protein transpeptidase" evidence="11">
    <location>
        <begin position="284"/>
        <end position="601"/>
    </location>
</feature>
<dbReference type="GO" id="GO:0071972">
    <property type="term" value="F:peptidoglycan L,D-transpeptidase activity"/>
    <property type="evidence" value="ECO:0007669"/>
    <property type="project" value="TreeGrafter"/>
</dbReference>
<comment type="caution">
    <text evidence="13">The sequence shown here is derived from an EMBL/GenBank/DDBJ whole genome shotgun (WGS) entry which is preliminary data.</text>
</comment>
<keyword evidence="6" id="KW-0133">Cell shape</keyword>
<evidence type="ECO:0000256" key="5">
    <source>
        <dbReference type="ARBA" id="ARBA00022692"/>
    </source>
</evidence>
<proteinExistence type="predicted"/>
<dbReference type="InterPro" id="IPR001460">
    <property type="entry name" value="PCN-bd_Tpept"/>
</dbReference>
<evidence type="ECO:0000256" key="1">
    <source>
        <dbReference type="ARBA" id="ARBA00004167"/>
    </source>
</evidence>
<keyword evidence="4" id="KW-0378">Hydrolase</keyword>
<keyword evidence="14" id="KW-1185">Reference proteome</keyword>
<dbReference type="EMBL" id="SDHX01000001">
    <property type="protein sequence ID" value="RXK56934.1"/>
    <property type="molecule type" value="Genomic_DNA"/>
</dbReference>
<dbReference type="PANTHER" id="PTHR30627">
    <property type="entry name" value="PEPTIDOGLYCAN D,D-TRANSPEPTIDASE"/>
    <property type="match status" value="1"/>
</dbReference>
<evidence type="ECO:0000256" key="3">
    <source>
        <dbReference type="ARBA" id="ARBA00022475"/>
    </source>
</evidence>
<dbReference type="SUPFAM" id="SSF56519">
    <property type="entry name" value="Penicillin binding protein dimerisation domain"/>
    <property type="match status" value="1"/>
</dbReference>
<dbReference type="AlphaFoldDB" id="A0A4Q1CCS3"/>
<dbReference type="GO" id="GO:0008658">
    <property type="term" value="F:penicillin binding"/>
    <property type="evidence" value="ECO:0007669"/>
    <property type="project" value="InterPro"/>
</dbReference>
<dbReference type="GO" id="GO:0005886">
    <property type="term" value="C:plasma membrane"/>
    <property type="evidence" value="ECO:0007669"/>
    <property type="project" value="UniProtKB-SubCell"/>
</dbReference>
<dbReference type="SUPFAM" id="SSF56601">
    <property type="entry name" value="beta-lactamase/transpeptidase-like"/>
    <property type="match status" value="1"/>
</dbReference>
<keyword evidence="5" id="KW-0812">Transmembrane</keyword>
<dbReference type="GO" id="GO:0009252">
    <property type="term" value="P:peptidoglycan biosynthetic process"/>
    <property type="evidence" value="ECO:0007669"/>
    <property type="project" value="UniProtKB-KW"/>
</dbReference>
<dbReference type="Gene3D" id="3.90.1310.10">
    <property type="entry name" value="Penicillin-binding protein 2a (Domain 2)"/>
    <property type="match status" value="1"/>
</dbReference>
<keyword evidence="10" id="KW-0961">Cell wall biogenesis/degradation</keyword>
<evidence type="ECO:0000256" key="8">
    <source>
        <dbReference type="ARBA" id="ARBA00022989"/>
    </source>
</evidence>
<keyword evidence="4" id="KW-0645">Protease</keyword>
<keyword evidence="7" id="KW-0573">Peptidoglycan synthesis</keyword>
<evidence type="ECO:0000313" key="14">
    <source>
        <dbReference type="Proteomes" id="UP000290218"/>
    </source>
</evidence>
<keyword evidence="9" id="KW-0472">Membrane</keyword>
<reference evidence="13 14" key="1">
    <citation type="submission" date="2019-01" db="EMBL/GenBank/DDBJ databases">
        <title>Lacunisphaera sp. strain TWA-58.</title>
        <authorList>
            <person name="Chen W.-M."/>
        </authorList>
    </citation>
    <scope>NUCLEOTIDE SEQUENCE [LARGE SCALE GENOMIC DNA]</scope>
    <source>
        <strain evidence="13 14">TWA-58</strain>
    </source>
</reference>
<evidence type="ECO:0000256" key="9">
    <source>
        <dbReference type="ARBA" id="ARBA00023136"/>
    </source>
</evidence>
<keyword evidence="4" id="KW-0121">Carboxypeptidase</keyword>